<evidence type="ECO:0000259" key="2">
    <source>
        <dbReference type="Pfam" id="PF22772"/>
    </source>
</evidence>
<keyword evidence="3" id="KW-0808">Transferase</keyword>
<comment type="caution">
    <text evidence="3">The sequence shown here is derived from an EMBL/GenBank/DDBJ whole genome shotgun (WGS) entry which is preliminary data.</text>
</comment>
<dbReference type="RefSeq" id="WP_116625835.1">
    <property type="nucleotide sequence ID" value="NZ_QURN01000028.1"/>
</dbReference>
<feature type="domain" description="WsaF C-terminal" evidence="2">
    <location>
        <begin position="248"/>
        <end position="368"/>
    </location>
</feature>
<name>A0A371X213_9HYPH</name>
<sequence length="416" mass="45952">MLPSIVTNAWNQVARRNRQVSRILKTEGISGITERARLVAVHKLKPRHMDREVANADVLGADLASPFLPPPYQAKPGEPISVNFVITPAAAGSGGHTTIFRMVKYMMREGFKITVYFYDVYGADHKYYADIVRKDYGVQCEMRDLKQGMDDADAVVATSWPTAYAVYNCRSAGKRFYFVQDYEPHFYSVGANYLLAENTYRMGFHGITAGRWLAEKLSSDFGMEADYFPFGCDSSIYRRDNEGPRNGVAFYARASTPRRGVEIGLLALEVFAQNNPQIDIHLYGGNFSGLPFRFINHGLVTPAQLNDIYNNCFAGLSLSLTNVSLVPQEMLAAGCIPVVNDAEHNRIVLDNPYVCYAPATPHALAAAMESVVKASDFQSLSREAAASMTSGSWDQAGAVVANVIRRSRTSHPKQVG</sequence>
<dbReference type="Proteomes" id="UP000262379">
    <property type="component" value="Unassembled WGS sequence"/>
</dbReference>
<protein>
    <submittedName>
        <fullName evidence="3">Glycosyltransferase family 1 protein</fullName>
    </submittedName>
</protein>
<reference evidence="4" key="1">
    <citation type="submission" date="2018-08" db="EMBL/GenBank/DDBJ databases">
        <authorList>
            <person name="Im W.T."/>
        </authorList>
    </citation>
    <scope>NUCLEOTIDE SEQUENCE [LARGE SCALE GENOMIC DNA]</scope>
    <source>
        <strain evidence="4">LA-28</strain>
    </source>
</reference>
<dbReference type="SUPFAM" id="SSF53756">
    <property type="entry name" value="UDP-Glycosyltransferase/glycogen phosphorylase"/>
    <property type="match status" value="1"/>
</dbReference>
<evidence type="ECO:0000313" key="3">
    <source>
        <dbReference type="EMBL" id="RFC63266.1"/>
    </source>
</evidence>
<dbReference type="EMBL" id="QURN01000028">
    <property type="protein sequence ID" value="RFC63266.1"/>
    <property type="molecule type" value="Genomic_DNA"/>
</dbReference>
<dbReference type="Gene3D" id="3.40.50.2000">
    <property type="entry name" value="Glycogen Phosphorylase B"/>
    <property type="match status" value="1"/>
</dbReference>
<dbReference type="GO" id="GO:0030247">
    <property type="term" value="F:polysaccharide binding"/>
    <property type="evidence" value="ECO:0007669"/>
    <property type="project" value="InterPro"/>
</dbReference>
<evidence type="ECO:0000313" key="4">
    <source>
        <dbReference type="Proteomes" id="UP000262379"/>
    </source>
</evidence>
<organism evidence="3 4">
    <name type="scientific">Mesorhizobium denitrificans</name>
    <dbReference type="NCBI Taxonomy" id="2294114"/>
    <lineage>
        <taxon>Bacteria</taxon>
        <taxon>Pseudomonadati</taxon>
        <taxon>Pseudomonadota</taxon>
        <taxon>Alphaproteobacteria</taxon>
        <taxon>Hyphomicrobiales</taxon>
        <taxon>Phyllobacteriaceae</taxon>
        <taxon>Mesorhizobium</taxon>
    </lineage>
</organism>
<gene>
    <name evidence="3" type="ORF">DY251_20840</name>
</gene>
<dbReference type="Gene3D" id="3.40.50.11090">
    <property type="match status" value="1"/>
</dbReference>
<feature type="domain" description="WsaF N-terminal" evidence="1">
    <location>
        <begin position="150"/>
        <end position="205"/>
    </location>
</feature>
<proteinExistence type="predicted"/>
<dbReference type="Pfam" id="PF21374">
    <property type="entry name" value="WsaF_N"/>
    <property type="match status" value="1"/>
</dbReference>
<dbReference type="GO" id="GO:0016740">
    <property type="term" value="F:transferase activity"/>
    <property type="evidence" value="ECO:0007669"/>
    <property type="project" value="UniProtKB-KW"/>
</dbReference>
<dbReference type="InterPro" id="IPR055050">
    <property type="entry name" value="WsaF_C"/>
</dbReference>
<dbReference type="Pfam" id="PF22772">
    <property type="entry name" value="WsaF_C"/>
    <property type="match status" value="1"/>
</dbReference>
<dbReference type="InterPro" id="IPR048510">
    <property type="entry name" value="WsaF_N"/>
</dbReference>
<keyword evidence="4" id="KW-1185">Reference proteome</keyword>
<accession>A0A371X213</accession>
<dbReference type="AlphaFoldDB" id="A0A371X213"/>
<evidence type="ECO:0000259" key="1">
    <source>
        <dbReference type="Pfam" id="PF21374"/>
    </source>
</evidence>